<dbReference type="PANTHER" id="PTHR13103:SF4">
    <property type="entry name" value="SCHWANNOMIN-INTERACTING PROTEIN 1-LIKE ISOFORM X1"/>
    <property type="match status" value="1"/>
</dbReference>
<feature type="region of interest" description="Disordered" evidence="1">
    <location>
        <begin position="64"/>
        <end position="110"/>
    </location>
</feature>
<dbReference type="GeneID" id="120030604"/>
<feature type="compositionally biased region" description="Basic and acidic residues" evidence="1">
    <location>
        <begin position="90"/>
        <end position="102"/>
    </location>
</feature>
<feature type="region of interest" description="Disordered" evidence="1">
    <location>
        <begin position="1"/>
        <end position="39"/>
    </location>
</feature>
<proteinExistence type="predicted"/>
<dbReference type="GO" id="GO:0030054">
    <property type="term" value="C:cell junction"/>
    <property type="evidence" value="ECO:0007669"/>
    <property type="project" value="TreeGrafter"/>
</dbReference>
<name>A0A8U0PVP3_SALNM</name>
<feature type="region of interest" description="Disordered" evidence="1">
    <location>
        <begin position="159"/>
        <end position="183"/>
    </location>
</feature>
<dbReference type="AlphaFoldDB" id="A0A8U0PVP3"/>
<dbReference type="GO" id="GO:0035332">
    <property type="term" value="P:positive regulation of hippo signaling"/>
    <property type="evidence" value="ECO:0007669"/>
    <property type="project" value="TreeGrafter"/>
</dbReference>
<dbReference type="PANTHER" id="PTHR13103">
    <property type="entry name" value="SCHWANNOMIN INTERACTING PROTEIN 1"/>
    <property type="match status" value="1"/>
</dbReference>
<evidence type="ECO:0000313" key="4">
    <source>
        <dbReference type="RefSeq" id="XP_038831957.1"/>
    </source>
</evidence>
<accession>A0A8U0PVP3</accession>
<dbReference type="KEGG" id="snh:120030604"/>
<dbReference type="GO" id="GO:0005886">
    <property type="term" value="C:plasma membrane"/>
    <property type="evidence" value="ECO:0007669"/>
    <property type="project" value="TreeGrafter"/>
</dbReference>
<dbReference type="Proteomes" id="UP000808372">
    <property type="component" value="Chromosome 36"/>
</dbReference>
<evidence type="ECO:0000313" key="3">
    <source>
        <dbReference type="Proteomes" id="UP000808372"/>
    </source>
</evidence>
<sequence>MEGVKEREREWGEEKESDEAEEEEDEDAEGAALLWQEGSYGEDDLGLPIMHWEALSLHIAELEKQEEEKREKTKSSSVLERGKMLSMSRPGERDRGKSKESWEDGGEAEDCDSRVTALTARLSNQMNLQLCFINDSGSEEEEEDSGVTICTKNSKMAVKNGSNGSSAQVSQQPQSLAATKSKSSGFKAALSALKNKLRTEQKRKSVACDDPLWKNRKRDHSDLQATSLKELNTHRNSLNKAIQDLSTELVVHLQARDQLRMEQDAMLLEVQDMTSL</sequence>
<dbReference type="Pfam" id="PF10148">
    <property type="entry name" value="SCHIP-1_C"/>
    <property type="match status" value="2"/>
</dbReference>
<dbReference type="InterPro" id="IPR039045">
    <property type="entry name" value="SCHIP_1"/>
</dbReference>
<evidence type="ECO:0000259" key="2">
    <source>
        <dbReference type="Pfam" id="PF10148"/>
    </source>
</evidence>
<keyword evidence="3" id="KW-1185">Reference proteome</keyword>
<dbReference type="InterPro" id="IPR015649">
    <property type="entry name" value="SCHIP_1_C"/>
</dbReference>
<feature type="compositionally biased region" description="Acidic residues" evidence="1">
    <location>
        <begin position="15"/>
        <end position="29"/>
    </location>
</feature>
<feature type="domain" description="Schwannomin interacting protein 1 C-terminal" evidence="2">
    <location>
        <begin position="214"/>
        <end position="274"/>
    </location>
</feature>
<feature type="domain" description="Schwannomin interacting protein 1 C-terminal" evidence="2">
    <location>
        <begin position="109"/>
        <end position="181"/>
    </location>
</feature>
<feature type="compositionally biased region" description="Basic and acidic residues" evidence="1">
    <location>
        <begin position="64"/>
        <end position="74"/>
    </location>
</feature>
<gene>
    <name evidence="4" type="primary">LOC120030604</name>
</gene>
<evidence type="ECO:0000256" key="1">
    <source>
        <dbReference type="SAM" id="MobiDB-lite"/>
    </source>
</evidence>
<reference evidence="4" key="1">
    <citation type="submission" date="2025-08" db="UniProtKB">
        <authorList>
            <consortium name="RefSeq"/>
        </authorList>
    </citation>
    <scope>IDENTIFICATION</scope>
    <source>
        <tissue evidence="4">White muscle</tissue>
    </source>
</reference>
<feature type="compositionally biased region" description="Basic and acidic residues" evidence="1">
    <location>
        <begin position="1"/>
        <end position="14"/>
    </location>
</feature>
<organism evidence="3 4">
    <name type="scientific">Salvelinus namaycush</name>
    <name type="common">Lake trout</name>
    <name type="synonym">Salmo namaycush</name>
    <dbReference type="NCBI Taxonomy" id="8040"/>
    <lineage>
        <taxon>Eukaryota</taxon>
        <taxon>Metazoa</taxon>
        <taxon>Chordata</taxon>
        <taxon>Craniata</taxon>
        <taxon>Vertebrata</taxon>
        <taxon>Euteleostomi</taxon>
        <taxon>Actinopterygii</taxon>
        <taxon>Neopterygii</taxon>
        <taxon>Teleostei</taxon>
        <taxon>Protacanthopterygii</taxon>
        <taxon>Salmoniformes</taxon>
        <taxon>Salmonidae</taxon>
        <taxon>Salmoninae</taxon>
        <taxon>Salvelinus</taxon>
    </lineage>
</organism>
<protein>
    <submittedName>
        <fullName evidence="4">Schwannomin-interacting protein 1-like</fullName>
    </submittedName>
</protein>
<dbReference type="RefSeq" id="XP_038831957.1">
    <property type="nucleotide sequence ID" value="XM_038976029.1"/>
</dbReference>